<feature type="disulfide bond" evidence="10">
    <location>
        <begin position="76"/>
        <end position="88"/>
    </location>
</feature>
<dbReference type="PROSITE" id="PS01095">
    <property type="entry name" value="GH18_1"/>
    <property type="match status" value="1"/>
</dbReference>
<dbReference type="InterPro" id="IPR050314">
    <property type="entry name" value="Glycosyl_Hydrlase_18"/>
</dbReference>
<evidence type="ECO:0000256" key="2">
    <source>
        <dbReference type="ARBA" id="ARBA00008682"/>
    </source>
</evidence>
<dbReference type="InterPro" id="IPR011583">
    <property type="entry name" value="Chitinase_II/V-like_cat"/>
</dbReference>
<dbReference type="PANTHER" id="PTHR11177">
    <property type="entry name" value="CHITINASE"/>
    <property type="match status" value="1"/>
</dbReference>
<dbReference type="InterPro" id="IPR036861">
    <property type="entry name" value="Endochitinase-like_sf"/>
</dbReference>
<dbReference type="Gene3D" id="3.20.20.80">
    <property type="entry name" value="Glycosidases"/>
    <property type="match status" value="1"/>
</dbReference>
<comment type="similarity">
    <text evidence="2">Belongs to the glycosyl hydrolase 18 family. Chitinase class V subfamily.</text>
</comment>
<evidence type="ECO:0000256" key="4">
    <source>
        <dbReference type="ARBA" id="ARBA00022669"/>
    </source>
</evidence>
<keyword evidence="9" id="KW-0624">Polysaccharide degradation</keyword>
<feature type="signal peptide" evidence="12">
    <location>
        <begin position="1"/>
        <end position="19"/>
    </location>
</feature>
<evidence type="ECO:0000313" key="16">
    <source>
        <dbReference type="Proteomes" id="UP000813461"/>
    </source>
</evidence>
<keyword evidence="6" id="KW-0146">Chitin degradation</keyword>
<evidence type="ECO:0000256" key="8">
    <source>
        <dbReference type="ARBA" id="ARBA00023295"/>
    </source>
</evidence>
<dbReference type="Proteomes" id="UP000813461">
    <property type="component" value="Unassembled WGS sequence"/>
</dbReference>
<dbReference type="InterPro" id="IPR001223">
    <property type="entry name" value="Glyco_hydro18_cat"/>
</dbReference>
<evidence type="ECO:0000256" key="3">
    <source>
        <dbReference type="ARBA" id="ARBA00012729"/>
    </source>
</evidence>
<evidence type="ECO:0000256" key="7">
    <source>
        <dbReference type="ARBA" id="ARBA00023277"/>
    </source>
</evidence>
<evidence type="ECO:0000256" key="6">
    <source>
        <dbReference type="ARBA" id="ARBA00023024"/>
    </source>
</evidence>
<evidence type="ECO:0000259" key="13">
    <source>
        <dbReference type="PROSITE" id="PS50941"/>
    </source>
</evidence>
<feature type="disulfide bond" evidence="10">
    <location>
        <begin position="81"/>
        <end position="95"/>
    </location>
</feature>
<organism evidence="15 16">
    <name type="scientific">Paraphoma chrysanthemicola</name>
    <dbReference type="NCBI Taxonomy" id="798071"/>
    <lineage>
        <taxon>Eukaryota</taxon>
        <taxon>Fungi</taxon>
        <taxon>Dikarya</taxon>
        <taxon>Ascomycota</taxon>
        <taxon>Pezizomycotina</taxon>
        <taxon>Dothideomycetes</taxon>
        <taxon>Pleosporomycetidae</taxon>
        <taxon>Pleosporales</taxon>
        <taxon>Pleosporineae</taxon>
        <taxon>Phaeosphaeriaceae</taxon>
        <taxon>Paraphoma</taxon>
    </lineage>
</organism>
<keyword evidence="10" id="KW-1015">Disulfide bond</keyword>
<evidence type="ECO:0000256" key="5">
    <source>
        <dbReference type="ARBA" id="ARBA00022801"/>
    </source>
</evidence>
<reference evidence="15" key="1">
    <citation type="journal article" date="2021" name="Nat. Commun.">
        <title>Genetic determinants of endophytism in the Arabidopsis root mycobiome.</title>
        <authorList>
            <person name="Mesny F."/>
            <person name="Miyauchi S."/>
            <person name="Thiergart T."/>
            <person name="Pickel B."/>
            <person name="Atanasova L."/>
            <person name="Karlsson M."/>
            <person name="Huettel B."/>
            <person name="Barry K.W."/>
            <person name="Haridas S."/>
            <person name="Chen C."/>
            <person name="Bauer D."/>
            <person name="Andreopoulos W."/>
            <person name="Pangilinan J."/>
            <person name="LaButti K."/>
            <person name="Riley R."/>
            <person name="Lipzen A."/>
            <person name="Clum A."/>
            <person name="Drula E."/>
            <person name="Henrissat B."/>
            <person name="Kohler A."/>
            <person name="Grigoriev I.V."/>
            <person name="Martin F.M."/>
            <person name="Hacquard S."/>
        </authorList>
    </citation>
    <scope>NUCLEOTIDE SEQUENCE</scope>
    <source>
        <strain evidence="15">MPI-SDFR-AT-0120</strain>
    </source>
</reference>
<keyword evidence="12" id="KW-0732">Signal</keyword>
<dbReference type="SMART" id="SM00636">
    <property type="entry name" value="Glyco_18"/>
    <property type="match status" value="1"/>
</dbReference>
<dbReference type="CDD" id="cd00035">
    <property type="entry name" value="ChtBD1"/>
    <property type="match status" value="1"/>
</dbReference>
<keyword evidence="16" id="KW-1185">Reference proteome</keyword>
<dbReference type="SUPFAM" id="SSF51445">
    <property type="entry name" value="(Trans)glycosidases"/>
    <property type="match status" value="1"/>
</dbReference>
<sequence length="1208" mass="134264">MSPLRVLLAAFLFAVLILAQDNRCDNGPCKIGCCNEFGWCGFGPKFCGADTCKLDCDRKAECNPGFGSEWATKDKCPLNVCCSEHGFCGTTEEFCGDKKVAHKTCSKENGNALVVGYYEGWAKNRACNVFWPEQIPIGLYTHINFAFAIIDPKTFKIAPSSPDDINLYKRLMLLKQQDARLKIYIAVGGWAFNDPGPTATTFSDLAASVPRQKIFMESLLSFMSTYGFDGIDLDWEYPVADDRSGREVDFDNFPKFMARLKQTLSGASKGLTITLPASYWYLQHFDLANLVKSVDWFNIMSYDLHGTWDQGNKWTGAFLNSHTNLTEIDLALDLLWRNDIDPSKVVMGLAFYGRTFSVTSESCTTPGCTYQSGGQRGKCSKEVGILLNSEIDDLVKEHSVTPTLYKKETAKVATWGNQWVAYDDEETLIMKSEHAQTMCLGGLMVWAISHDTKDAKYHKALAKAANRKIALPATDGSQDTFTNTESAVDTCKWTNCGESCPSGWVHIKRSDSRGEKDEYMYDESSCGPKGVHNFCCPPGKSQPSCGWYTQKNGNCDPTCPSDMIEIGSYNKNCKQGQYQSACCSSNHKSMKLYTKGEWGKYPMCEETSSCPAGDSKKKDLLGSANAGSGQAICNAYYKGQILPKDPPNERKFCYDGSNTKERFSDCIWYGGVGLMPSGAPKNWCLSGCPSNRVRIGMGYDKNCANFSYRALCCVPHLTETIQTENPLVKEYRDAMEAYAKDPKCENPGFAGRDLHALSRREEKPEIRTVAGLLLNLIVFMGAQNALNDIRQEIWNRAMASYTYLQFPALRDYIKSTEAYRTQGPIEVSSAILCNPNYWNKLAANETKKELDCIDGIVCEGDHCNLANLNPRAESLIHPPKHSHHSHLHRRANNGTTRLDKRVGAARDYKVELPGGGTVTITLPRYPGIVDHERDDPQMDAVVDFVSRGDCTSTTISHYSLVDGETYEVEHTFDGQVIRLFMQDAVAGSLRSGATARTGPVFASFFREAQLMPANVGAPPLHGGADYTRILDRVMDSLGSLTNFANFVFAHKDINAVKGNLAVGKDAMREDKVEQVGATADPTEVLLRLRASIGMIHYLNSRGIPDVNQRLTNVVNDVGAQWNHAQTMWNADPANASRQSTVGDFWSEWIQSYYPWLIFHTSAWAQDTIWTLRRIWAPRTDELAPTVLELLANLEAQLVGLTIDTSRMN</sequence>
<evidence type="ECO:0000256" key="11">
    <source>
        <dbReference type="RuleBase" id="RU000489"/>
    </source>
</evidence>
<keyword evidence="7" id="KW-0119">Carbohydrate metabolism</keyword>
<dbReference type="GO" id="GO:0008843">
    <property type="term" value="F:endochitinase activity"/>
    <property type="evidence" value="ECO:0007669"/>
    <property type="project" value="UniProtKB-EC"/>
</dbReference>
<feature type="chain" id="PRO_5035452081" description="chitinase" evidence="12">
    <location>
        <begin position="20"/>
        <end position="1208"/>
    </location>
</feature>
<dbReference type="InterPro" id="IPR018371">
    <property type="entry name" value="Chitin-binding_1_CS"/>
</dbReference>
<accession>A0A8K0RJ72</accession>
<proteinExistence type="inferred from homology"/>
<keyword evidence="5 11" id="KW-0378">Hydrolase</keyword>
<keyword evidence="8 11" id="KW-0326">Glycosidase</keyword>
<dbReference type="Pfam" id="PF00704">
    <property type="entry name" value="Glyco_hydro_18"/>
    <property type="match status" value="1"/>
</dbReference>
<evidence type="ECO:0000313" key="15">
    <source>
        <dbReference type="EMBL" id="KAH7093808.1"/>
    </source>
</evidence>
<evidence type="ECO:0000256" key="10">
    <source>
        <dbReference type="PROSITE-ProRule" id="PRU00261"/>
    </source>
</evidence>
<dbReference type="Gene3D" id="3.10.50.10">
    <property type="match status" value="1"/>
</dbReference>
<dbReference type="InterPro" id="IPR017853">
    <property type="entry name" value="GH"/>
</dbReference>
<dbReference type="InterPro" id="IPR001579">
    <property type="entry name" value="Glyco_hydro_18_chit_AS"/>
</dbReference>
<dbReference type="PROSITE" id="PS51910">
    <property type="entry name" value="GH18_2"/>
    <property type="match status" value="1"/>
</dbReference>
<keyword evidence="4 10" id="KW-0147">Chitin-binding</keyword>
<dbReference type="Gene3D" id="3.30.60.10">
    <property type="entry name" value="Endochitinase-like"/>
    <property type="match status" value="1"/>
</dbReference>
<dbReference type="EMBL" id="JAGMVJ010000002">
    <property type="protein sequence ID" value="KAH7093808.1"/>
    <property type="molecule type" value="Genomic_DNA"/>
</dbReference>
<evidence type="ECO:0000256" key="12">
    <source>
        <dbReference type="SAM" id="SignalP"/>
    </source>
</evidence>
<comment type="caution">
    <text evidence="10">Lacks conserved residue(s) required for the propagation of feature annotation.</text>
</comment>
<evidence type="ECO:0000256" key="9">
    <source>
        <dbReference type="ARBA" id="ARBA00023326"/>
    </source>
</evidence>
<dbReference type="PROSITE" id="PS00026">
    <property type="entry name" value="CHIT_BIND_I_1"/>
    <property type="match status" value="1"/>
</dbReference>
<dbReference type="GO" id="GO:0008061">
    <property type="term" value="F:chitin binding"/>
    <property type="evidence" value="ECO:0007669"/>
    <property type="project" value="UniProtKB-UniRule"/>
</dbReference>
<dbReference type="EC" id="3.2.1.14" evidence="3"/>
<feature type="domain" description="Chitin-binding type-1" evidence="13">
    <location>
        <begin position="59"/>
        <end position="107"/>
    </location>
</feature>
<dbReference type="OrthoDB" id="73875at2759"/>
<dbReference type="InterPro" id="IPR029070">
    <property type="entry name" value="Chitinase_insertion_sf"/>
</dbReference>
<dbReference type="SUPFAM" id="SSF54556">
    <property type="entry name" value="Chitinase insertion domain"/>
    <property type="match status" value="1"/>
</dbReference>
<dbReference type="Pfam" id="PF00187">
    <property type="entry name" value="Chitin_bind_1"/>
    <property type="match status" value="1"/>
</dbReference>
<dbReference type="SMART" id="SM00270">
    <property type="entry name" value="ChtBD1"/>
    <property type="match status" value="2"/>
</dbReference>
<feature type="domain" description="GH18" evidence="14">
    <location>
        <begin position="112"/>
        <end position="468"/>
    </location>
</feature>
<dbReference type="SUPFAM" id="SSF57016">
    <property type="entry name" value="Plant lectins/antimicrobial peptides"/>
    <property type="match status" value="1"/>
</dbReference>
<dbReference type="AlphaFoldDB" id="A0A8K0RJ72"/>
<comment type="catalytic activity">
    <reaction evidence="1">
        <text>Random endo-hydrolysis of N-acetyl-beta-D-glucosaminide (1-&gt;4)-beta-linkages in chitin and chitodextrins.</text>
        <dbReference type="EC" id="3.2.1.14"/>
    </reaction>
</comment>
<dbReference type="PANTHER" id="PTHR11177:SF333">
    <property type="entry name" value="CHITINASE"/>
    <property type="match status" value="1"/>
</dbReference>
<comment type="caution">
    <text evidence="15">The sequence shown here is derived from an EMBL/GenBank/DDBJ whole genome shotgun (WGS) entry which is preliminary data.</text>
</comment>
<dbReference type="GO" id="GO:0006032">
    <property type="term" value="P:chitin catabolic process"/>
    <property type="evidence" value="ECO:0007669"/>
    <property type="project" value="UniProtKB-KW"/>
</dbReference>
<gene>
    <name evidence="15" type="ORF">FB567DRAFT_488251</name>
</gene>
<name>A0A8K0RJ72_9PLEO</name>
<evidence type="ECO:0000259" key="14">
    <source>
        <dbReference type="PROSITE" id="PS51910"/>
    </source>
</evidence>
<evidence type="ECO:0000256" key="1">
    <source>
        <dbReference type="ARBA" id="ARBA00000822"/>
    </source>
</evidence>
<dbReference type="PROSITE" id="PS50941">
    <property type="entry name" value="CHIT_BIND_I_2"/>
    <property type="match status" value="1"/>
</dbReference>
<protein>
    <recommendedName>
        <fullName evidence="3">chitinase</fullName>
        <ecNumber evidence="3">3.2.1.14</ecNumber>
    </recommendedName>
</protein>
<dbReference type="InterPro" id="IPR001002">
    <property type="entry name" value="Chitin-bd_1"/>
</dbReference>
<dbReference type="GO" id="GO:0000272">
    <property type="term" value="P:polysaccharide catabolic process"/>
    <property type="evidence" value="ECO:0007669"/>
    <property type="project" value="UniProtKB-KW"/>
</dbReference>